<organism evidence="1 2">
    <name type="scientific">Perkinsus olseni</name>
    <name type="common">Perkinsus atlanticus</name>
    <dbReference type="NCBI Taxonomy" id="32597"/>
    <lineage>
        <taxon>Eukaryota</taxon>
        <taxon>Sar</taxon>
        <taxon>Alveolata</taxon>
        <taxon>Perkinsozoa</taxon>
        <taxon>Perkinsea</taxon>
        <taxon>Perkinsida</taxon>
        <taxon>Perkinsidae</taxon>
        <taxon>Perkinsus</taxon>
    </lineage>
</organism>
<feature type="non-terminal residue" evidence="1">
    <location>
        <position position="1"/>
    </location>
</feature>
<name>A0A7J6RTV0_PEROL</name>
<evidence type="ECO:0000313" key="1">
    <source>
        <dbReference type="EMBL" id="KAF4723953.1"/>
    </source>
</evidence>
<accession>A0A7J6RTV0</accession>
<sequence length="66" mass="7512">FVSLDELGEAFTQLGVPMNTEEVGRLVYECFAQVRTELGEPEFVKWMRFLENMGIKGEQADRVAQA</sequence>
<dbReference type="EMBL" id="JABANM010019765">
    <property type="protein sequence ID" value="KAF4723953.1"/>
    <property type="molecule type" value="Genomic_DNA"/>
</dbReference>
<gene>
    <name evidence="1" type="ORF">FOZ62_031451</name>
</gene>
<dbReference type="SUPFAM" id="SSF47473">
    <property type="entry name" value="EF-hand"/>
    <property type="match status" value="1"/>
</dbReference>
<evidence type="ECO:0000313" key="2">
    <source>
        <dbReference type="Proteomes" id="UP000574390"/>
    </source>
</evidence>
<protein>
    <submittedName>
        <fullName evidence="1">Uncharacterized protein</fullName>
    </submittedName>
</protein>
<comment type="caution">
    <text evidence="1">The sequence shown here is derived from an EMBL/GenBank/DDBJ whole genome shotgun (WGS) entry which is preliminary data.</text>
</comment>
<proteinExistence type="predicted"/>
<dbReference type="InterPro" id="IPR011992">
    <property type="entry name" value="EF-hand-dom_pair"/>
</dbReference>
<reference evidence="1 2" key="1">
    <citation type="submission" date="2020-04" db="EMBL/GenBank/DDBJ databases">
        <title>Perkinsus olseni comparative genomics.</title>
        <authorList>
            <person name="Bogema D.R."/>
        </authorList>
    </citation>
    <scope>NUCLEOTIDE SEQUENCE [LARGE SCALE GENOMIC DNA]</scope>
    <source>
        <strain evidence="1">ATCC PRA-205</strain>
    </source>
</reference>
<dbReference type="Proteomes" id="UP000574390">
    <property type="component" value="Unassembled WGS sequence"/>
</dbReference>
<dbReference type="AlphaFoldDB" id="A0A7J6RTV0"/>